<evidence type="ECO:0000313" key="2">
    <source>
        <dbReference type="Proteomes" id="UP000814140"/>
    </source>
</evidence>
<name>A0ACB8TCM2_9AGAM</name>
<proteinExistence type="predicted"/>
<organism evidence="1 2">
    <name type="scientific">Artomyces pyxidatus</name>
    <dbReference type="NCBI Taxonomy" id="48021"/>
    <lineage>
        <taxon>Eukaryota</taxon>
        <taxon>Fungi</taxon>
        <taxon>Dikarya</taxon>
        <taxon>Basidiomycota</taxon>
        <taxon>Agaricomycotina</taxon>
        <taxon>Agaricomycetes</taxon>
        <taxon>Russulales</taxon>
        <taxon>Auriscalpiaceae</taxon>
        <taxon>Artomyces</taxon>
    </lineage>
</organism>
<reference evidence="1" key="1">
    <citation type="submission" date="2021-03" db="EMBL/GenBank/DDBJ databases">
        <authorList>
            <consortium name="DOE Joint Genome Institute"/>
            <person name="Ahrendt S."/>
            <person name="Looney B.P."/>
            <person name="Miyauchi S."/>
            <person name="Morin E."/>
            <person name="Drula E."/>
            <person name="Courty P.E."/>
            <person name="Chicoki N."/>
            <person name="Fauchery L."/>
            <person name="Kohler A."/>
            <person name="Kuo A."/>
            <person name="Labutti K."/>
            <person name="Pangilinan J."/>
            <person name="Lipzen A."/>
            <person name="Riley R."/>
            <person name="Andreopoulos W."/>
            <person name="He G."/>
            <person name="Johnson J."/>
            <person name="Barry K.W."/>
            <person name="Grigoriev I.V."/>
            <person name="Nagy L."/>
            <person name="Hibbett D."/>
            <person name="Henrissat B."/>
            <person name="Matheny P.B."/>
            <person name="Labbe J."/>
            <person name="Martin F."/>
        </authorList>
    </citation>
    <scope>NUCLEOTIDE SEQUENCE</scope>
    <source>
        <strain evidence="1">HHB10654</strain>
    </source>
</reference>
<gene>
    <name evidence="1" type="ORF">BV25DRAFT_1375670</name>
</gene>
<comment type="caution">
    <text evidence="1">The sequence shown here is derived from an EMBL/GenBank/DDBJ whole genome shotgun (WGS) entry which is preliminary data.</text>
</comment>
<sequence length="150" mass="16189">MLPSIQPARVHGPRCRAKGGRSARLSLSDIKGRYRIPRRPCLRRPHLGATNYSTANSVDDAASTSGDLCVGGNKVCRKRQGVGSIMRSIGKCDEISRPRASCSASAVAVRIDLCSKGREIESSARRRCYARLLPLAGFPQVRGTSSPRVP</sequence>
<protein>
    <submittedName>
        <fullName evidence="1">Uncharacterized protein</fullName>
    </submittedName>
</protein>
<dbReference type="EMBL" id="MU277192">
    <property type="protein sequence ID" value="KAI0066408.1"/>
    <property type="molecule type" value="Genomic_DNA"/>
</dbReference>
<reference evidence="1" key="2">
    <citation type="journal article" date="2022" name="New Phytol.">
        <title>Evolutionary transition to the ectomycorrhizal habit in the genomes of a hyperdiverse lineage of mushroom-forming fungi.</title>
        <authorList>
            <person name="Looney B."/>
            <person name="Miyauchi S."/>
            <person name="Morin E."/>
            <person name="Drula E."/>
            <person name="Courty P.E."/>
            <person name="Kohler A."/>
            <person name="Kuo A."/>
            <person name="LaButti K."/>
            <person name="Pangilinan J."/>
            <person name="Lipzen A."/>
            <person name="Riley R."/>
            <person name="Andreopoulos W."/>
            <person name="He G."/>
            <person name="Johnson J."/>
            <person name="Nolan M."/>
            <person name="Tritt A."/>
            <person name="Barry K.W."/>
            <person name="Grigoriev I.V."/>
            <person name="Nagy L.G."/>
            <person name="Hibbett D."/>
            <person name="Henrissat B."/>
            <person name="Matheny P.B."/>
            <person name="Labbe J."/>
            <person name="Martin F.M."/>
        </authorList>
    </citation>
    <scope>NUCLEOTIDE SEQUENCE</scope>
    <source>
        <strain evidence="1">HHB10654</strain>
    </source>
</reference>
<keyword evidence="2" id="KW-1185">Reference proteome</keyword>
<accession>A0ACB8TCM2</accession>
<dbReference type="Proteomes" id="UP000814140">
    <property type="component" value="Unassembled WGS sequence"/>
</dbReference>
<evidence type="ECO:0000313" key="1">
    <source>
        <dbReference type="EMBL" id="KAI0066408.1"/>
    </source>
</evidence>